<evidence type="ECO:0000313" key="2">
    <source>
        <dbReference type="EMBL" id="AKK02095.1"/>
    </source>
</evidence>
<dbReference type="Gene3D" id="3.10.290.30">
    <property type="entry name" value="MM3350-like"/>
    <property type="match status" value="1"/>
</dbReference>
<feature type="domain" description="Plasmid pRiA4b Orf3-like" evidence="1">
    <location>
        <begin position="32"/>
        <end position="145"/>
    </location>
</feature>
<dbReference type="PATRIC" id="fig|1050174.4.peg.210"/>
<dbReference type="OrthoDB" id="4411571at2"/>
<sequence>MSFIPVTDPALQRPLRRIEPTPERSYLVHASSGEVWRRLRVPSSVGMERFARILQLAFEINSAEHTFIQQDGNVENAPVIMPAQTLVRFDAAGTPSETVTLSEVLPVADLHFLSNFGEPTDIKITLVGASEQLPAVETLCIDGSGSLGNLSFSLAAINRELDAERWVFAKLSLVKEGLRDLIFRTGMWETAQLVAYLDTEQEVAVSAEEAAVMVGPVLADAHLSQLLELHRVEADPLAQWRHIAHKLPLERDTRGNDAAWLRIIALISAMPYGAETFLLEGMQWAGHPTTLAEVDKLTANTMRVLSLLGVVDGDTLVLGGPLSKPHREFLRMILRGSQ</sequence>
<dbReference type="EMBL" id="CP011541">
    <property type="protein sequence ID" value="AKK02095.1"/>
    <property type="molecule type" value="Genomic_DNA"/>
</dbReference>
<dbReference type="InterPro" id="IPR012912">
    <property type="entry name" value="Plasmid_pRiA4b_Orf3-like"/>
</dbReference>
<evidence type="ECO:0000313" key="3">
    <source>
        <dbReference type="Proteomes" id="UP000035368"/>
    </source>
</evidence>
<dbReference type="InterPro" id="IPR024047">
    <property type="entry name" value="MM3350-like_sf"/>
</dbReference>
<dbReference type="RefSeq" id="WP_047239377.1">
    <property type="nucleotide sequence ID" value="NZ_CP011541.1"/>
</dbReference>
<dbReference type="AlphaFoldDB" id="A0A0G3GNE5"/>
<reference evidence="2 3" key="1">
    <citation type="submission" date="2015-05" db="EMBL/GenBank/DDBJ databases">
        <title>Complete genome sequence of Corynebacterium epidermidicanis DSM 45586, isolated from the skin of a dog suffering from pruritus.</title>
        <authorList>
            <person name="Ruckert C."/>
            <person name="Albersmeier A."/>
            <person name="Winkler A."/>
            <person name="Tauch A."/>
        </authorList>
    </citation>
    <scope>NUCLEOTIDE SEQUENCE [LARGE SCALE GENOMIC DNA]</scope>
    <source>
        <strain evidence="2 3">DSM 45586</strain>
    </source>
</reference>
<proteinExistence type="predicted"/>
<keyword evidence="3" id="KW-1185">Reference proteome</keyword>
<dbReference type="KEGG" id="cei:CEPID_01005"/>
<accession>A0A0G3GNE5</accession>
<dbReference type="STRING" id="1050174.CEPID_01005"/>
<protein>
    <submittedName>
        <fullName evidence="2">Plasmid pRiA4b ORF-3-like protein</fullName>
    </submittedName>
</protein>
<name>A0A0G3GNE5_9CORY</name>
<dbReference type="Pfam" id="PF07929">
    <property type="entry name" value="PRiA4_ORF3"/>
    <property type="match status" value="1"/>
</dbReference>
<gene>
    <name evidence="2" type="ORF">CEPID_01005</name>
</gene>
<dbReference type="SUPFAM" id="SSF159941">
    <property type="entry name" value="MM3350-like"/>
    <property type="match status" value="1"/>
</dbReference>
<evidence type="ECO:0000259" key="1">
    <source>
        <dbReference type="Pfam" id="PF07929"/>
    </source>
</evidence>
<organism evidence="2 3">
    <name type="scientific">Corynebacterium epidermidicanis</name>
    <dbReference type="NCBI Taxonomy" id="1050174"/>
    <lineage>
        <taxon>Bacteria</taxon>
        <taxon>Bacillati</taxon>
        <taxon>Actinomycetota</taxon>
        <taxon>Actinomycetes</taxon>
        <taxon>Mycobacteriales</taxon>
        <taxon>Corynebacteriaceae</taxon>
        <taxon>Corynebacterium</taxon>
    </lineage>
</organism>
<dbReference type="Proteomes" id="UP000035368">
    <property type="component" value="Chromosome"/>
</dbReference>